<keyword evidence="4" id="KW-0963">Cytoplasm</keyword>
<accession>A0A1G2MB34</accession>
<dbReference type="PANTHER" id="PTHR17490">
    <property type="entry name" value="SUA5"/>
    <property type="match status" value="1"/>
</dbReference>
<dbReference type="GO" id="GO:0005524">
    <property type="term" value="F:ATP binding"/>
    <property type="evidence" value="ECO:0007669"/>
    <property type="project" value="UniProtKB-KW"/>
</dbReference>
<dbReference type="GO" id="GO:0008033">
    <property type="term" value="P:tRNA processing"/>
    <property type="evidence" value="ECO:0007669"/>
    <property type="project" value="UniProtKB-KW"/>
</dbReference>
<reference evidence="13 14" key="1">
    <citation type="journal article" date="2016" name="Nat. Commun.">
        <title>Thousands of microbial genomes shed light on interconnected biogeochemical processes in an aquifer system.</title>
        <authorList>
            <person name="Anantharaman K."/>
            <person name="Brown C.T."/>
            <person name="Hug L.A."/>
            <person name="Sharon I."/>
            <person name="Castelle C.J."/>
            <person name="Probst A.J."/>
            <person name="Thomas B.C."/>
            <person name="Singh A."/>
            <person name="Wilkins M.J."/>
            <person name="Karaoz U."/>
            <person name="Brodie E.L."/>
            <person name="Williams K.H."/>
            <person name="Hubbard S.S."/>
            <person name="Banfield J.F."/>
        </authorList>
    </citation>
    <scope>NUCLEOTIDE SEQUENCE [LARGE SCALE GENOMIC DNA]</scope>
</reference>
<evidence type="ECO:0000256" key="10">
    <source>
        <dbReference type="ARBA" id="ARBA00029774"/>
    </source>
</evidence>
<dbReference type="PANTHER" id="PTHR17490:SF16">
    <property type="entry name" value="THREONYLCARBAMOYL-AMP SYNTHASE"/>
    <property type="match status" value="1"/>
</dbReference>
<feature type="domain" description="YrdC-like" evidence="12">
    <location>
        <begin position="1"/>
        <end position="184"/>
    </location>
</feature>
<dbReference type="InterPro" id="IPR050156">
    <property type="entry name" value="TC-AMP_synthase_SUA5"/>
</dbReference>
<comment type="caution">
    <text evidence="13">The sequence shown here is derived from an EMBL/GenBank/DDBJ whole genome shotgun (WGS) entry which is preliminary data.</text>
</comment>
<sequence>MRKGLIPFLRNGGIAVMQTDTVYGIVASARSRRAVSRLFALRRSAGKRKPFIILIPRLTSLREFSVPLTRKNKIFLAKVWPGPVSVILPCASGRFAYLRRGTKTLAFRLPKPLWLRTLLARTGPLVAPSANPEGKPPARTIGEARAYFKENVSWYEAGKRGSGHPSALVSLVGREPVVLRKGKTNILK</sequence>
<dbReference type="Gene3D" id="3.90.870.10">
    <property type="entry name" value="DHBP synthase"/>
    <property type="match status" value="1"/>
</dbReference>
<dbReference type="GO" id="GO:0061710">
    <property type="term" value="F:L-threonylcarbamoyladenylate synthase"/>
    <property type="evidence" value="ECO:0007669"/>
    <property type="project" value="UniProtKB-EC"/>
</dbReference>
<evidence type="ECO:0000256" key="5">
    <source>
        <dbReference type="ARBA" id="ARBA00022679"/>
    </source>
</evidence>
<dbReference type="Proteomes" id="UP000178121">
    <property type="component" value="Unassembled WGS sequence"/>
</dbReference>
<evidence type="ECO:0000256" key="4">
    <source>
        <dbReference type="ARBA" id="ARBA00022490"/>
    </source>
</evidence>
<keyword evidence="8" id="KW-0547">Nucleotide-binding</keyword>
<evidence type="ECO:0000256" key="11">
    <source>
        <dbReference type="ARBA" id="ARBA00048366"/>
    </source>
</evidence>
<dbReference type="AlphaFoldDB" id="A0A1G2MB34"/>
<evidence type="ECO:0000256" key="9">
    <source>
        <dbReference type="ARBA" id="ARBA00022840"/>
    </source>
</evidence>
<keyword evidence="5" id="KW-0808">Transferase</keyword>
<evidence type="ECO:0000256" key="3">
    <source>
        <dbReference type="ARBA" id="ARBA00012584"/>
    </source>
</evidence>
<dbReference type="GO" id="GO:0000049">
    <property type="term" value="F:tRNA binding"/>
    <property type="evidence" value="ECO:0007669"/>
    <property type="project" value="TreeGrafter"/>
</dbReference>
<dbReference type="Pfam" id="PF01300">
    <property type="entry name" value="Sua5_yciO_yrdC"/>
    <property type="match status" value="1"/>
</dbReference>
<gene>
    <name evidence="13" type="ORF">A2849_01810</name>
</gene>
<dbReference type="GO" id="GO:0003725">
    <property type="term" value="F:double-stranded RNA binding"/>
    <property type="evidence" value="ECO:0007669"/>
    <property type="project" value="InterPro"/>
</dbReference>
<dbReference type="PROSITE" id="PS51163">
    <property type="entry name" value="YRDC"/>
    <property type="match status" value="1"/>
</dbReference>
<evidence type="ECO:0000256" key="2">
    <source>
        <dbReference type="ARBA" id="ARBA00007663"/>
    </source>
</evidence>
<protein>
    <recommendedName>
        <fullName evidence="10">L-threonylcarbamoyladenylate synthase</fullName>
        <ecNumber evidence="3">2.7.7.87</ecNumber>
    </recommendedName>
    <alternativeName>
        <fullName evidence="10">L-threonylcarbamoyladenylate synthase</fullName>
    </alternativeName>
</protein>
<keyword evidence="7" id="KW-0548">Nucleotidyltransferase</keyword>
<comment type="catalytic activity">
    <reaction evidence="11">
        <text>L-threonine + hydrogencarbonate + ATP = L-threonylcarbamoyladenylate + diphosphate + H2O</text>
        <dbReference type="Rhea" id="RHEA:36407"/>
        <dbReference type="ChEBI" id="CHEBI:15377"/>
        <dbReference type="ChEBI" id="CHEBI:17544"/>
        <dbReference type="ChEBI" id="CHEBI:30616"/>
        <dbReference type="ChEBI" id="CHEBI:33019"/>
        <dbReference type="ChEBI" id="CHEBI:57926"/>
        <dbReference type="ChEBI" id="CHEBI:73682"/>
        <dbReference type="EC" id="2.7.7.87"/>
    </reaction>
</comment>
<evidence type="ECO:0000313" key="14">
    <source>
        <dbReference type="Proteomes" id="UP000178121"/>
    </source>
</evidence>
<comment type="similarity">
    <text evidence="2">Belongs to the SUA5 family.</text>
</comment>
<evidence type="ECO:0000259" key="12">
    <source>
        <dbReference type="PROSITE" id="PS51163"/>
    </source>
</evidence>
<comment type="subcellular location">
    <subcellularLocation>
        <location evidence="1">Cytoplasm</location>
    </subcellularLocation>
</comment>
<proteinExistence type="inferred from homology"/>
<evidence type="ECO:0000256" key="1">
    <source>
        <dbReference type="ARBA" id="ARBA00004496"/>
    </source>
</evidence>
<dbReference type="EC" id="2.7.7.87" evidence="3"/>
<evidence type="ECO:0000256" key="8">
    <source>
        <dbReference type="ARBA" id="ARBA00022741"/>
    </source>
</evidence>
<dbReference type="GO" id="GO:0006450">
    <property type="term" value="P:regulation of translational fidelity"/>
    <property type="evidence" value="ECO:0007669"/>
    <property type="project" value="TreeGrafter"/>
</dbReference>
<evidence type="ECO:0000313" key="13">
    <source>
        <dbReference type="EMBL" id="OHA21023.1"/>
    </source>
</evidence>
<evidence type="ECO:0000256" key="6">
    <source>
        <dbReference type="ARBA" id="ARBA00022694"/>
    </source>
</evidence>
<keyword evidence="6" id="KW-0819">tRNA processing</keyword>
<dbReference type="SUPFAM" id="SSF55821">
    <property type="entry name" value="YrdC/RibB"/>
    <property type="match status" value="1"/>
</dbReference>
<dbReference type="GO" id="GO:0005737">
    <property type="term" value="C:cytoplasm"/>
    <property type="evidence" value="ECO:0007669"/>
    <property type="project" value="UniProtKB-SubCell"/>
</dbReference>
<dbReference type="InterPro" id="IPR006070">
    <property type="entry name" value="Sua5-like_dom"/>
</dbReference>
<evidence type="ECO:0000256" key="7">
    <source>
        <dbReference type="ARBA" id="ARBA00022695"/>
    </source>
</evidence>
<keyword evidence="9" id="KW-0067">ATP-binding</keyword>
<dbReference type="EMBL" id="MHRI01000017">
    <property type="protein sequence ID" value="OHA21023.1"/>
    <property type="molecule type" value="Genomic_DNA"/>
</dbReference>
<name>A0A1G2MB34_9BACT</name>
<organism evidence="13 14">
    <name type="scientific">Candidatus Taylorbacteria bacterium RIFCSPHIGHO2_01_FULL_51_15</name>
    <dbReference type="NCBI Taxonomy" id="1802304"/>
    <lineage>
        <taxon>Bacteria</taxon>
        <taxon>Candidatus Tayloriibacteriota</taxon>
    </lineage>
</organism>
<dbReference type="InterPro" id="IPR017945">
    <property type="entry name" value="DHBP_synth_RibB-like_a/b_dom"/>
</dbReference>